<comment type="caution">
    <text evidence="2">The sequence shown here is derived from an EMBL/GenBank/DDBJ whole genome shotgun (WGS) entry which is preliminary data.</text>
</comment>
<protein>
    <submittedName>
        <fullName evidence="2">CBM35 domain-containing protein</fullName>
    </submittedName>
</protein>
<dbReference type="InterPro" id="IPR005084">
    <property type="entry name" value="CBM6"/>
</dbReference>
<name>A0ABW0HXB5_9BACL</name>
<evidence type="ECO:0000313" key="3">
    <source>
        <dbReference type="Proteomes" id="UP001596113"/>
    </source>
</evidence>
<dbReference type="Pfam" id="PF22124">
    <property type="entry name" value="Glyco_hydro_95_cat"/>
    <property type="match status" value="1"/>
</dbReference>
<gene>
    <name evidence="2" type="ORF">ACFPOF_19490</name>
</gene>
<keyword evidence="3" id="KW-1185">Reference proteome</keyword>
<accession>A0ABW0HXB5</accession>
<dbReference type="SUPFAM" id="SSF48208">
    <property type="entry name" value="Six-hairpin glycosidases"/>
    <property type="match status" value="1"/>
</dbReference>
<evidence type="ECO:0000313" key="2">
    <source>
        <dbReference type="EMBL" id="MFC5404930.1"/>
    </source>
</evidence>
<dbReference type="PROSITE" id="PS51175">
    <property type="entry name" value="CBM6"/>
    <property type="match status" value="2"/>
</dbReference>
<dbReference type="InterPro" id="IPR012341">
    <property type="entry name" value="6hp_glycosidase-like_sf"/>
</dbReference>
<dbReference type="PANTHER" id="PTHR31084:SF0">
    <property type="entry name" value="ALPHA-L-FUCOSIDASE 2"/>
    <property type="match status" value="1"/>
</dbReference>
<dbReference type="InterPro" id="IPR008979">
    <property type="entry name" value="Galactose-bd-like_sf"/>
</dbReference>
<feature type="domain" description="CBM6" evidence="1">
    <location>
        <begin position="966"/>
        <end position="1087"/>
    </location>
</feature>
<dbReference type="InterPro" id="IPR008928">
    <property type="entry name" value="6-hairpin_glycosidase_sf"/>
</dbReference>
<dbReference type="SUPFAM" id="SSF49785">
    <property type="entry name" value="Galactose-binding domain-like"/>
    <property type="match status" value="2"/>
</dbReference>
<dbReference type="Proteomes" id="UP001596113">
    <property type="component" value="Unassembled WGS sequence"/>
</dbReference>
<organism evidence="2 3">
    <name type="scientific">Cohnella soli</name>
    <dbReference type="NCBI Taxonomy" id="425005"/>
    <lineage>
        <taxon>Bacteria</taxon>
        <taxon>Bacillati</taxon>
        <taxon>Bacillota</taxon>
        <taxon>Bacilli</taxon>
        <taxon>Bacillales</taxon>
        <taxon>Paenibacillaceae</taxon>
        <taxon>Cohnella</taxon>
    </lineage>
</organism>
<evidence type="ECO:0000259" key="1">
    <source>
        <dbReference type="PROSITE" id="PS51175"/>
    </source>
</evidence>
<dbReference type="Gene3D" id="2.60.40.1180">
    <property type="entry name" value="Golgi alpha-mannosidase II"/>
    <property type="match status" value="1"/>
</dbReference>
<proteinExistence type="predicted"/>
<dbReference type="CDD" id="cd04081">
    <property type="entry name" value="CBM35_galactosidase-like"/>
    <property type="match status" value="2"/>
</dbReference>
<sequence>MMNARQRKKGLVWGLVLLVTLSLMTPIVPGSKLPQAYASEQTDDWAALQTLLSAASPTVTTPISGVKTNGFTPGQLLGNGSIGAVAGDTVSSQKFYFTKTDFWGNAIKNPTDTVNAPSWQSSILTGGGLTIDSPTASTNPASVYSMKQDIQNAQVVTTMQFGSTTVTMTSWISDTDDVFVTELSSPAGSSAVTINADLWVPNSIKISNVTQDAASTYPYTAGVTSGVLWATRENNLNGSSDYKARLAIATKLIGGTFSSTTNSTSDAKGTFTLSPGTPVTLVTSIKSGVGTGSATLSLSTVKTNAINAVNALTGTGISTAKTDHIAWWKDFWMKSFVDLNDSVMNTYYYGALYVLGSSSRANVATPPSMWGNWVTNDTASFGGRYFLNYNAEALYYGAFSSNRSDTALPYINLIATEAPYQQNKTASAGYKGILYQRSLTPYDLVKSAPTVNSPAATKDWTKLQDQKSNGSFAVMPLIWYYEYTGDTTYLQNTLYPIAKNIGAFFLDYVTKVNLGGSNYKYDIQHSSAHEGGDDLNPAIDIGFIKRYMKFLIDASQKLGVDSAMVPTWQDLYDHIAAYPTQNFTVDGVANTPVYVLMEVMGPNDAAPAYIYVDGQPVQLEGSVFPGESYRSTDTTYHQIAMNTLTYMHPWAQTGYSNHNGFPKVWPVAARLGWPAADLFARFKASLTNATSTKLWRSSNITAYEGGGGIETSGGIEGVNSMLMQSEDGVIKLFPSWPTSQAASFKRLLAKGGIEISSVLSGGTVQNVQVRNANATHTSQTVTISSPWSAGTASIQPLDASGAPTGSAFTPTESGGNLSFTAAYDQKYLITGSTSTGPGPGTYEAESATLNGTVGIAACSFCSSGNAVNNIGGNTSNYVTFSNVTVPTAGTYQMDVRYLTNSTKTYYISVNGGTGAAYPLNGTSWSTTYTTTIPVTLNAGTNTIKFYNDTASAPNLDSITVSPTTSTLYEAESATLSGTVGIAACSYCSAGNAVNNIGGNTTNSVTFSNVTVPTAGTYQMEVRYLSNNTKTYYISVNGGTGTAYPLTGTTWSTTYTTTIPITLNAGTNTIKFYNNTAVTPNLDSIVIK</sequence>
<feature type="domain" description="CBM6" evidence="1">
    <location>
        <begin position="840"/>
        <end position="961"/>
    </location>
</feature>
<dbReference type="InterPro" id="IPR054363">
    <property type="entry name" value="GH95_cat"/>
</dbReference>
<dbReference type="RefSeq" id="WP_378135662.1">
    <property type="nucleotide sequence ID" value="NZ_JBHSMI010000028.1"/>
</dbReference>
<dbReference type="Gene3D" id="2.60.120.260">
    <property type="entry name" value="Galactose-binding domain-like"/>
    <property type="match status" value="2"/>
</dbReference>
<dbReference type="PANTHER" id="PTHR31084">
    <property type="entry name" value="ALPHA-L-FUCOSIDASE 2"/>
    <property type="match status" value="1"/>
</dbReference>
<dbReference type="Pfam" id="PF16990">
    <property type="entry name" value="CBM_35"/>
    <property type="match status" value="2"/>
</dbReference>
<dbReference type="EMBL" id="JBHSMI010000028">
    <property type="protein sequence ID" value="MFC5404930.1"/>
    <property type="molecule type" value="Genomic_DNA"/>
</dbReference>
<reference evidence="3" key="1">
    <citation type="journal article" date="2019" name="Int. J. Syst. Evol. Microbiol.">
        <title>The Global Catalogue of Microorganisms (GCM) 10K type strain sequencing project: providing services to taxonomists for standard genome sequencing and annotation.</title>
        <authorList>
            <consortium name="The Broad Institute Genomics Platform"/>
            <consortium name="The Broad Institute Genome Sequencing Center for Infectious Disease"/>
            <person name="Wu L."/>
            <person name="Ma J."/>
        </authorList>
    </citation>
    <scope>NUCLEOTIDE SEQUENCE [LARGE SCALE GENOMIC DNA]</scope>
    <source>
        <strain evidence="3">CGMCC 1.18575</strain>
    </source>
</reference>
<dbReference type="InterPro" id="IPR013780">
    <property type="entry name" value="Glyco_hydro_b"/>
</dbReference>
<dbReference type="Gene3D" id="1.50.10.10">
    <property type="match status" value="1"/>
</dbReference>